<dbReference type="InterPro" id="IPR008995">
    <property type="entry name" value="Mo/tungstate-bd_C_term_dom"/>
</dbReference>
<dbReference type="InterPro" id="IPR027417">
    <property type="entry name" value="P-loop_NTPase"/>
</dbReference>
<name>A0ABS2CPQ2_9MICO</name>
<dbReference type="InterPro" id="IPR003439">
    <property type="entry name" value="ABC_transporter-like_ATP-bd"/>
</dbReference>
<dbReference type="SUPFAM" id="SSF52540">
    <property type="entry name" value="P-loop containing nucleoside triphosphate hydrolases"/>
    <property type="match status" value="1"/>
</dbReference>
<dbReference type="RefSeq" id="WP_204132286.1">
    <property type="nucleotide sequence ID" value="NZ_JAFDVD010000017.1"/>
</dbReference>
<protein>
    <submittedName>
        <fullName evidence="5">ABC transporter ATP-binding protein</fullName>
    </submittedName>
</protein>
<dbReference type="PANTHER" id="PTHR42781:SF4">
    <property type="entry name" value="SPERMIDINE_PUTRESCINE IMPORT ATP-BINDING PROTEIN POTA"/>
    <property type="match status" value="1"/>
</dbReference>
<dbReference type="PROSITE" id="PS00211">
    <property type="entry name" value="ABC_TRANSPORTER_1"/>
    <property type="match status" value="1"/>
</dbReference>
<dbReference type="PROSITE" id="PS50893">
    <property type="entry name" value="ABC_TRANSPORTER_2"/>
    <property type="match status" value="1"/>
</dbReference>
<evidence type="ECO:0000259" key="4">
    <source>
        <dbReference type="PROSITE" id="PS50893"/>
    </source>
</evidence>
<proteinExistence type="predicted"/>
<keyword evidence="3 5" id="KW-0067">ATP-binding</keyword>
<feature type="domain" description="ABC transporter" evidence="4">
    <location>
        <begin position="28"/>
        <end position="262"/>
    </location>
</feature>
<evidence type="ECO:0000256" key="1">
    <source>
        <dbReference type="ARBA" id="ARBA00022448"/>
    </source>
</evidence>
<dbReference type="SUPFAM" id="SSF50331">
    <property type="entry name" value="MOP-like"/>
    <property type="match status" value="1"/>
</dbReference>
<keyword evidence="2" id="KW-0547">Nucleotide-binding</keyword>
<dbReference type="Pfam" id="PF08402">
    <property type="entry name" value="TOBE_2"/>
    <property type="match status" value="1"/>
</dbReference>
<keyword evidence="6" id="KW-1185">Reference proteome</keyword>
<dbReference type="Gene3D" id="3.40.50.300">
    <property type="entry name" value="P-loop containing nucleotide triphosphate hydrolases"/>
    <property type="match status" value="1"/>
</dbReference>
<sequence length="389" mass="42432">MTQHTESAALVVDERAADALPAATPGRLDLRRLRKVYGTDHHAVPAVRDIDLEINPGEFLTLLGPSGCGKTTTLRMIAGFETPTAGELLLDGDVITGMAPNHRPMAMVFQSYALFPHLTVFDNVAYGLRLKKLPGTRVREEVETVLTSMNLAAFADRAPHQLSGGQQQRVALARALVMRPKVLLFDEPLSNLDAKLRVQMRGEIRRLQRRLGITTIFVTHDQDEAMTMSDRIVVMNVGVIEQVDTPGEIYRHPASVFVADFIGRANFLDAEVSDVGPDTARITVLGREWTVPRHPDATADSAPALLVRPESVRLRPAREDSVGGSTGRTISSMFYGQSVEYDIETEAGNIVASVADPHEDQTFEPGDLVDVSFEAARTWLLPVPGAGAP</sequence>
<evidence type="ECO:0000313" key="6">
    <source>
        <dbReference type="Proteomes" id="UP001430172"/>
    </source>
</evidence>
<dbReference type="Gene3D" id="2.40.50.100">
    <property type="match status" value="1"/>
</dbReference>
<gene>
    <name evidence="5" type="ORF">JQN70_15595</name>
</gene>
<dbReference type="Proteomes" id="UP001430172">
    <property type="component" value="Unassembled WGS sequence"/>
</dbReference>
<evidence type="ECO:0000256" key="3">
    <source>
        <dbReference type="ARBA" id="ARBA00022840"/>
    </source>
</evidence>
<organism evidence="5 6">
    <name type="scientific">Phycicoccus sonneratiae</name>
    <dbReference type="NCBI Taxonomy" id="2807628"/>
    <lineage>
        <taxon>Bacteria</taxon>
        <taxon>Bacillati</taxon>
        <taxon>Actinomycetota</taxon>
        <taxon>Actinomycetes</taxon>
        <taxon>Micrococcales</taxon>
        <taxon>Intrasporangiaceae</taxon>
        <taxon>Phycicoccus</taxon>
    </lineage>
</organism>
<dbReference type="PANTHER" id="PTHR42781">
    <property type="entry name" value="SPERMIDINE/PUTRESCINE IMPORT ATP-BINDING PROTEIN POTA"/>
    <property type="match status" value="1"/>
</dbReference>
<dbReference type="EMBL" id="JAFDVD010000017">
    <property type="protein sequence ID" value="MBM6401820.1"/>
    <property type="molecule type" value="Genomic_DNA"/>
</dbReference>
<dbReference type="InterPro" id="IPR013611">
    <property type="entry name" value="Transp-assoc_OB_typ2"/>
</dbReference>
<evidence type="ECO:0000313" key="5">
    <source>
        <dbReference type="EMBL" id="MBM6401820.1"/>
    </source>
</evidence>
<dbReference type="InterPro" id="IPR003593">
    <property type="entry name" value="AAA+_ATPase"/>
</dbReference>
<dbReference type="Pfam" id="PF00005">
    <property type="entry name" value="ABC_tran"/>
    <property type="match status" value="1"/>
</dbReference>
<dbReference type="InterPro" id="IPR017871">
    <property type="entry name" value="ABC_transporter-like_CS"/>
</dbReference>
<evidence type="ECO:0000256" key="2">
    <source>
        <dbReference type="ARBA" id="ARBA00022741"/>
    </source>
</evidence>
<dbReference type="SMART" id="SM00382">
    <property type="entry name" value="AAA"/>
    <property type="match status" value="1"/>
</dbReference>
<comment type="caution">
    <text evidence="5">The sequence shown here is derived from an EMBL/GenBank/DDBJ whole genome shotgun (WGS) entry which is preliminary data.</text>
</comment>
<accession>A0ABS2CPQ2</accession>
<reference evidence="5" key="1">
    <citation type="submission" date="2021-02" db="EMBL/GenBank/DDBJ databases">
        <title>Phycicoccus sp. MQZ13P-5T, whole genome shotgun sequence.</title>
        <authorList>
            <person name="Tuo L."/>
        </authorList>
    </citation>
    <scope>NUCLEOTIDE SEQUENCE</scope>
    <source>
        <strain evidence="5">MQZ13P-5</strain>
    </source>
</reference>
<dbReference type="InterPro" id="IPR050093">
    <property type="entry name" value="ABC_SmlMolc_Importer"/>
</dbReference>
<dbReference type="GO" id="GO:0005524">
    <property type="term" value="F:ATP binding"/>
    <property type="evidence" value="ECO:0007669"/>
    <property type="project" value="UniProtKB-KW"/>
</dbReference>
<keyword evidence="1" id="KW-0813">Transport</keyword>